<protein>
    <recommendedName>
        <fullName evidence="4">L-gulonolactone oxidase</fullName>
        <ecNumber evidence="4">1.1.3.8</ecNumber>
    </recommendedName>
</protein>
<dbReference type="KEGG" id="dcr:108225989"/>
<evidence type="ECO:0000313" key="11">
    <source>
        <dbReference type="EMBL" id="KZM90304.1"/>
    </source>
</evidence>
<dbReference type="PANTHER" id="PTHR13878:SF67">
    <property type="entry name" value="L-GULONOLACTONE OXIDASE 5"/>
    <property type="match status" value="1"/>
</dbReference>
<dbReference type="InterPro" id="IPR050432">
    <property type="entry name" value="FAD-linked_Oxidoreductases_BP"/>
</dbReference>
<dbReference type="Pfam" id="PF04030">
    <property type="entry name" value="ALO"/>
    <property type="match status" value="1"/>
</dbReference>
<proteinExistence type="inferred from homology"/>
<reference evidence="11" key="1">
    <citation type="journal article" date="2016" name="Nat. Genet.">
        <title>A high-quality carrot genome assembly provides new insights into carotenoid accumulation and asterid genome evolution.</title>
        <authorList>
            <person name="Iorizzo M."/>
            <person name="Ellison S."/>
            <person name="Senalik D."/>
            <person name="Zeng P."/>
            <person name="Satapoomin P."/>
            <person name="Huang J."/>
            <person name="Bowman M."/>
            <person name="Iovene M."/>
            <person name="Sanseverino W."/>
            <person name="Cavagnaro P."/>
            <person name="Yildiz M."/>
            <person name="Macko-Podgorni A."/>
            <person name="Moranska E."/>
            <person name="Grzebelus E."/>
            <person name="Grzebelus D."/>
            <person name="Ashrafi H."/>
            <person name="Zheng Z."/>
            <person name="Cheng S."/>
            <person name="Spooner D."/>
            <person name="Van Deynze A."/>
            <person name="Simon P."/>
        </authorList>
    </citation>
    <scope>NUCLEOTIDE SEQUENCE [LARGE SCALE GENOMIC DNA]</scope>
    <source>
        <tissue evidence="11">Leaf</tissue>
    </source>
</reference>
<gene>
    <name evidence="11" type="ORF">DCAR_022331</name>
    <name evidence="12" type="ORF">DCAR_0623853</name>
</gene>
<dbReference type="InterPro" id="IPR007173">
    <property type="entry name" value="ALO_C"/>
</dbReference>
<dbReference type="Proteomes" id="UP000077755">
    <property type="component" value="Chromosome 6"/>
</dbReference>
<accession>A0A164VGB4</accession>
<sequence length="590" mass="64902">MLKLSIPRSSISRSALSKCLFLVTCVLVVSSPPEDPIRCIASNNLSNCTITNSYGAFPDRSTCQAADVAYPTTEEELVSIVALATKTKRKMKVATRFSHSIPKLVCADGEEGLLISTKYLNHTLQIDESSGTMKVQSGVTLRQLIEEAAKAGLALPYAPYWWGLTIGGMMGTGAHGSTLWGKGSSVHDYVVQVRIVTPAGRDDGYAKVRTLDDHNQLEFNAAKVSLGVLGVISEVTLKLEPLFKRSITYIEKNDSDLAEQVSKFGKQHEFADLTWYPSQRKTIYRKDDRVSSNTTGDAWLDFPGFRSTPSAILAILRLTEDTEEATASADAKCTSAELTASALKLLGYGLTNNGILFTGFPVVGYHNRLQASGSCLDSPEDALITACPWDPRIKGLFFHQTTFSIALSKVPGFIRDVQKLVDLAPKSLCGAEMYNGILMRYVTSSTAHLGKQEDALDFDITYYRSKDPLEPRLYEDILEEIEQLGMFKYGGLPHWGKNRNVAFHKAIEKYERAAEFIRVKEMYDPQGLFSSSWSDQVLGLKDGLMIFQEGCALEGLCICSEDGHCAPDKGYLCQKGKVYKDARVCALANS</sequence>
<dbReference type="GO" id="GO:0016020">
    <property type="term" value="C:membrane"/>
    <property type="evidence" value="ECO:0007669"/>
    <property type="project" value="InterPro"/>
</dbReference>
<comment type="catalytic activity">
    <reaction evidence="8">
        <text>L-gulono-1,4-lactone + O2 = L-ascorbate + H2O2 + H(+)</text>
        <dbReference type="Rhea" id="RHEA:32363"/>
        <dbReference type="ChEBI" id="CHEBI:15378"/>
        <dbReference type="ChEBI" id="CHEBI:15379"/>
        <dbReference type="ChEBI" id="CHEBI:16240"/>
        <dbReference type="ChEBI" id="CHEBI:17587"/>
        <dbReference type="ChEBI" id="CHEBI:38290"/>
        <dbReference type="EC" id="1.1.3.8"/>
    </reaction>
</comment>
<reference evidence="12" key="2">
    <citation type="submission" date="2022-03" db="EMBL/GenBank/DDBJ databases">
        <title>Draft title - Genomic analysis of global carrot germplasm unveils the trajectory of domestication and the origin of high carotenoid orange carrot.</title>
        <authorList>
            <person name="Iorizzo M."/>
            <person name="Ellison S."/>
            <person name="Senalik D."/>
            <person name="Macko-Podgorni A."/>
            <person name="Grzebelus D."/>
            <person name="Bostan H."/>
            <person name="Rolling W."/>
            <person name="Curaba J."/>
            <person name="Simon P."/>
        </authorList>
    </citation>
    <scope>NUCLEOTIDE SEQUENCE</scope>
    <source>
        <tissue evidence="12">Leaf</tissue>
    </source>
</reference>
<keyword evidence="5" id="KW-0060">Ascorbate biosynthesis</keyword>
<dbReference type="OMA" id="VCSQDIH"/>
<dbReference type="PROSITE" id="PS51387">
    <property type="entry name" value="FAD_PCMH"/>
    <property type="match status" value="1"/>
</dbReference>
<comment type="cofactor">
    <cofactor evidence="1">
        <name>FAD</name>
        <dbReference type="ChEBI" id="CHEBI:57692"/>
    </cofactor>
</comment>
<dbReference type="InterPro" id="IPR036318">
    <property type="entry name" value="FAD-bd_PCMH-like_sf"/>
</dbReference>
<evidence type="ECO:0000256" key="2">
    <source>
        <dbReference type="ARBA" id="ARBA00005147"/>
    </source>
</evidence>
<evidence type="ECO:0000256" key="9">
    <source>
        <dbReference type="SAM" id="SignalP"/>
    </source>
</evidence>
<dbReference type="NCBIfam" id="TIGR01677">
    <property type="entry name" value="pln_FAD_oxido"/>
    <property type="match status" value="1"/>
</dbReference>
<evidence type="ECO:0000256" key="1">
    <source>
        <dbReference type="ARBA" id="ARBA00001974"/>
    </source>
</evidence>
<dbReference type="Pfam" id="PF22906">
    <property type="entry name" value="GULLO2-like_3rd"/>
    <property type="match status" value="1"/>
</dbReference>
<keyword evidence="13" id="KW-1185">Reference proteome</keyword>
<dbReference type="GO" id="GO:0071949">
    <property type="term" value="F:FAD binding"/>
    <property type="evidence" value="ECO:0007669"/>
    <property type="project" value="InterPro"/>
</dbReference>
<dbReference type="InterPro" id="IPR055154">
    <property type="entry name" value="GULLO2-like_C"/>
</dbReference>
<dbReference type="Pfam" id="PF01565">
    <property type="entry name" value="FAD_binding_4"/>
    <property type="match status" value="1"/>
</dbReference>
<evidence type="ECO:0000256" key="5">
    <source>
        <dbReference type="ARBA" id="ARBA00022644"/>
    </source>
</evidence>
<dbReference type="UniPathway" id="UPA00132"/>
<evidence type="ECO:0000313" key="12">
    <source>
        <dbReference type="EMBL" id="WOH04444.1"/>
    </source>
</evidence>
<evidence type="ECO:0000256" key="3">
    <source>
        <dbReference type="ARBA" id="ARBA00005466"/>
    </source>
</evidence>
<organism evidence="11">
    <name type="scientific">Daucus carota subsp. sativus</name>
    <name type="common">Carrot</name>
    <dbReference type="NCBI Taxonomy" id="79200"/>
    <lineage>
        <taxon>Eukaryota</taxon>
        <taxon>Viridiplantae</taxon>
        <taxon>Streptophyta</taxon>
        <taxon>Embryophyta</taxon>
        <taxon>Tracheophyta</taxon>
        <taxon>Spermatophyta</taxon>
        <taxon>Magnoliopsida</taxon>
        <taxon>eudicotyledons</taxon>
        <taxon>Gunneridae</taxon>
        <taxon>Pentapetalae</taxon>
        <taxon>asterids</taxon>
        <taxon>campanulids</taxon>
        <taxon>Apiales</taxon>
        <taxon>Apiaceae</taxon>
        <taxon>Apioideae</taxon>
        <taxon>Scandiceae</taxon>
        <taxon>Daucinae</taxon>
        <taxon>Daucus</taxon>
        <taxon>Daucus sect. Daucus</taxon>
    </lineage>
</organism>
<dbReference type="EC" id="1.1.3.8" evidence="4"/>
<evidence type="ECO:0000256" key="7">
    <source>
        <dbReference type="ARBA" id="ARBA00023002"/>
    </source>
</evidence>
<feature type="domain" description="FAD-binding PCMH-type" evidence="10">
    <location>
        <begin position="61"/>
        <end position="242"/>
    </location>
</feature>
<dbReference type="EMBL" id="CP093348">
    <property type="protein sequence ID" value="WOH04444.1"/>
    <property type="molecule type" value="Genomic_DNA"/>
</dbReference>
<evidence type="ECO:0000313" key="13">
    <source>
        <dbReference type="Proteomes" id="UP000077755"/>
    </source>
</evidence>
<dbReference type="AlphaFoldDB" id="A0A164VGB4"/>
<dbReference type="InterPro" id="IPR010030">
    <property type="entry name" value="GULO_Plant"/>
</dbReference>
<dbReference type="Gramene" id="KZM90304">
    <property type="protein sequence ID" value="KZM90304"/>
    <property type="gene ID" value="DCAR_022331"/>
</dbReference>
<dbReference type="InterPro" id="IPR006094">
    <property type="entry name" value="Oxid_FAD_bind_N"/>
</dbReference>
<dbReference type="SUPFAM" id="SSF56176">
    <property type="entry name" value="FAD-binding/transporter-associated domain-like"/>
    <property type="match status" value="1"/>
</dbReference>
<evidence type="ECO:0000259" key="10">
    <source>
        <dbReference type="PROSITE" id="PS51387"/>
    </source>
</evidence>
<dbReference type="InterPro" id="IPR016166">
    <property type="entry name" value="FAD-bd_PCMH"/>
</dbReference>
<dbReference type="GO" id="GO:0050105">
    <property type="term" value="F:L-gulonolactone oxidase activity"/>
    <property type="evidence" value="ECO:0007669"/>
    <property type="project" value="UniProtKB-EC"/>
</dbReference>
<dbReference type="InterPro" id="IPR016169">
    <property type="entry name" value="FAD-bd_PCMH_sub2"/>
</dbReference>
<dbReference type="PANTHER" id="PTHR13878">
    <property type="entry name" value="GULONOLACTONE OXIDASE"/>
    <property type="match status" value="1"/>
</dbReference>
<dbReference type="STRING" id="79200.A0A164VGB4"/>
<feature type="chain" id="PRO_5007853844" description="L-gulonolactone oxidase" evidence="9">
    <location>
        <begin position="31"/>
        <end position="590"/>
    </location>
</feature>
<feature type="signal peptide" evidence="9">
    <location>
        <begin position="1"/>
        <end position="30"/>
    </location>
</feature>
<evidence type="ECO:0000256" key="6">
    <source>
        <dbReference type="ARBA" id="ARBA00022729"/>
    </source>
</evidence>
<comment type="pathway">
    <text evidence="2">Cofactor biosynthesis; L-ascorbate biosynthesis.</text>
</comment>
<dbReference type="EMBL" id="LNRQ01000006">
    <property type="protein sequence ID" value="KZM90304.1"/>
    <property type="molecule type" value="Genomic_DNA"/>
</dbReference>
<dbReference type="FunFam" id="3.30.465.10:FF:000033">
    <property type="entry name" value="L-gulonolactone oxidase 5"/>
    <property type="match status" value="1"/>
</dbReference>
<dbReference type="GO" id="GO:0003885">
    <property type="term" value="F:D-arabinono-1,4-lactone oxidase activity"/>
    <property type="evidence" value="ECO:0007669"/>
    <property type="project" value="InterPro"/>
</dbReference>
<comment type="similarity">
    <text evidence="3">Belongs to the oxygen-dependent FAD-linked oxidoreductase family.</text>
</comment>
<dbReference type="OrthoDB" id="610608at2759"/>
<evidence type="ECO:0000256" key="8">
    <source>
        <dbReference type="ARBA" id="ARBA00048083"/>
    </source>
</evidence>
<keyword evidence="7" id="KW-0560">Oxidoreductase</keyword>
<evidence type="ECO:0000256" key="4">
    <source>
        <dbReference type="ARBA" id="ARBA00013121"/>
    </source>
</evidence>
<dbReference type="Gene3D" id="3.30.465.10">
    <property type="match status" value="1"/>
</dbReference>
<keyword evidence="6 9" id="KW-0732">Signal</keyword>
<name>A0A164VGB4_DAUCS</name>
<dbReference type="GO" id="GO:0019853">
    <property type="term" value="P:L-ascorbic acid biosynthetic process"/>
    <property type="evidence" value="ECO:0007669"/>
    <property type="project" value="UniProtKB-UniPathway"/>
</dbReference>